<dbReference type="InterPro" id="IPR051021">
    <property type="entry name" value="Mito_Ser/Thr_phosphatase"/>
</dbReference>
<dbReference type="InterPro" id="IPR013078">
    <property type="entry name" value="His_Pase_superF_clade-1"/>
</dbReference>
<dbReference type="InterPro" id="IPR004449">
    <property type="entry name" value="SixA"/>
</dbReference>
<dbReference type="InterPro" id="IPR029033">
    <property type="entry name" value="His_PPase_superfam"/>
</dbReference>
<dbReference type="PANTHER" id="PTHR20935">
    <property type="entry name" value="PHOSPHOGLYCERATE MUTASE-RELATED"/>
    <property type="match status" value="1"/>
</dbReference>
<comment type="caution">
    <text evidence="2">The sequence shown here is derived from an EMBL/GenBank/DDBJ whole genome shotgun (WGS) entry which is preliminary data.</text>
</comment>
<dbReference type="SUPFAM" id="SSF53254">
    <property type="entry name" value="Phosphoglycerate mutase-like"/>
    <property type="match status" value="1"/>
</dbReference>
<organism evidence="2 3">
    <name type="scientific">Trichocoleus desertorum GB2-A4</name>
    <dbReference type="NCBI Taxonomy" id="2933944"/>
    <lineage>
        <taxon>Bacteria</taxon>
        <taxon>Bacillati</taxon>
        <taxon>Cyanobacteriota</taxon>
        <taxon>Cyanophyceae</taxon>
        <taxon>Leptolyngbyales</taxon>
        <taxon>Trichocoleusaceae</taxon>
        <taxon>Trichocoleus</taxon>
    </lineage>
</organism>
<reference evidence="2 3" key="1">
    <citation type="submission" date="2022-04" db="EMBL/GenBank/DDBJ databases">
        <title>Positive selection, recombination, and allopatry shape intraspecific diversity of widespread and dominant cyanobacteria.</title>
        <authorList>
            <person name="Wei J."/>
            <person name="Shu W."/>
            <person name="Hu C."/>
        </authorList>
    </citation>
    <scope>NUCLEOTIDE SEQUENCE [LARGE SCALE GENOMIC DNA]</scope>
    <source>
        <strain evidence="2 3">GB2-A4</strain>
    </source>
</reference>
<dbReference type="SMART" id="SM00855">
    <property type="entry name" value="PGAM"/>
    <property type="match status" value="1"/>
</dbReference>
<sequence>MSDLYIIRHGIAAERGTYTRDGERPLTEEGRRKTRQVAKRLVELKLQFDLILTSPLVRAQQTAEILQAEGLSARLEVSDYLAPDGSLEAWLAWFNKWQRSHPDAPLAIVGHQPDLGNWAETLVWGQARDGLVLKKAGVIGLTIPGLGQAIANSSLFWLSPPKFLL</sequence>
<keyword evidence="3" id="KW-1185">Reference proteome</keyword>
<dbReference type="PANTHER" id="PTHR20935:SF0">
    <property type="entry name" value="SERINE_THREONINE-PROTEIN PHOSPHATASE PGAM5, MITOCHONDRIAL"/>
    <property type="match status" value="1"/>
</dbReference>
<dbReference type="RefSeq" id="WP_190435660.1">
    <property type="nucleotide sequence ID" value="NZ_JAMPKM010000005.1"/>
</dbReference>
<dbReference type="NCBIfam" id="TIGR00249">
    <property type="entry name" value="sixA"/>
    <property type="match status" value="1"/>
</dbReference>
<evidence type="ECO:0000313" key="3">
    <source>
        <dbReference type="Proteomes" id="UP001464891"/>
    </source>
</evidence>
<dbReference type="EMBL" id="JAMPKM010000005">
    <property type="protein sequence ID" value="MEP0817535.1"/>
    <property type="molecule type" value="Genomic_DNA"/>
</dbReference>
<evidence type="ECO:0000256" key="1">
    <source>
        <dbReference type="ARBA" id="ARBA00022801"/>
    </source>
</evidence>
<dbReference type="Proteomes" id="UP001464891">
    <property type="component" value="Unassembled WGS sequence"/>
</dbReference>
<dbReference type="Gene3D" id="3.40.50.1240">
    <property type="entry name" value="Phosphoglycerate mutase-like"/>
    <property type="match status" value="1"/>
</dbReference>
<dbReference type="Pfam" id="PF00300">
    <property type="entry name" value="His_Phos_1"/>
    <property type="match status" value="1"/>
</dbReference>
<proteinExistence type="predicted"/>
<evidence type="ECO:0000313" key="2">
    <source>
        <dbReference type="EMBL" id="MEP0817535.1"/>
    </source>
</evidence>
<keyword evidence="1" id="KW-0378">Hydrolase</keyword>
<name>A0ABV0J8U9_9CYAN</name>
<protein>
    <submittedName>
        <fullName evidence="2">Phosphohistidine phosphatase SixA</fullName>
    </submittedName>
</protein>
<gene>
    <name evidence="2" type="primary">sixA</name>
    <name evidence="2" type="ORF">NC998_10550</name>
</gene>
<dbReference type="CDD" id="cd07067">
    <property type="entry name" value="HP_PGM_like"/>
    <property type="match status" value="1"/>
</dbReference>
<accession>A0ABV0J8U9</accession>